<gene>
    <name evidence="5" type="ORF">SAMN04488568_104104</name>
</gene>
<evidence type="ECO:0000313" key="6">
    <source>
        <dbReference type="Proteomes" id="UP000199759"/>
    </source>
</evidence>
<dbReference type="InterPro" id="IPR051159">
    <property type="entry name" value="Hexapeptide_acetyltransf"/>
</dbReference>
<dbReference type="AlphaFoldDB" id="A0A1G9PZS3"/>
<dbReference type="Gene3D" id="2.160.10.10">
    <property type="entry name" value="Hexapeptide repeat proteins"/>
    <property type="match status" value="1"/>
</dbReference>
<dbReference type="RefSeq" id="WP_091767834.1">
    <property type="nucleotide sequence ID" value="NZ_FNHG01000004.1"/>
</dbReference>
<dbReference type="Pfam" id="PF00132">
    <property type="entry name" value="Hexapep"/>
    <property type="match status" value="1"/>
</dbReference>
<evidence type="ECO:0000313" key="5">
    <source>
        <dbReference type="EMBL" id="SDM04308.1"/>
    </source>
</evidence>
<reference evidence="5 6" key="1">
    <citation type="submission" date="2016-10" db="EMBL/GenBank/DDBJ databases">
        <authorList>
            <person name="de Groot N.N."/>
        </authorList>
    </citation>
    <scope>NUCLEOTIDE SEQUENCE [LARGE SCALE GENOMIC DNA]</scope>
    <source>
        <strain evidence="5 6">DSM 16077</strain>
    </source>
</reference>
<keyword evidence="6" id="KW-1185">Reference proteome</keyword>
<protein>
    <submittedName>
        <fullName evidence="5">Acetyltransferase (Isoleucine patch superfamily)</fullName>
    </submittedName>
</protein>
<evidence type="ECO:0000256" key="4">
    <source>
        <dbReference type="ARBA" id="ARBA00023315"/>
    </source>
</evidence>
<dbReference type="STRING" id="144026.SAMN04488568_104104"/>
<keyword evidence="3" id="KW-0677">Repeat</keyword>
<dbReference type="OrthoDB" id="9815592at2"/>
<dbReference type="GO" id="GO:0008374">
    <property type="term" value="F:O-acyltransferase activity"/>
    <property type="evidence" value="ECO:0007669"/>
    <property type="project" value="TreeGrafter"/>
</dbReference>
<keyword evidence="2 5" id="KW-0808">Transferase</keyword>
<evidence type="ECO:0000256" key="1">
    <source>
        <dbReference type="ARBA" id="ARBA00007274"/>
    </source>
</evidence>
<dbReference type="Proteomes" id="UP000199759">
    <property type="component" value="Unassembled WGS sequence"/>
</dbReference>
<keyword evidence="4" id="KW-0012">Acyltransferase</keyword>
<comment type="similarity">
    <text evidence="1">Belongs to the transferase hexapeptide repeat family.</text>
</comment>
<dbReference type="PROSITE" id="PS00101">
    <property type="entry name" value="HEXAPEP_TRANSFERASES"/>
    <property type="match status" value="1"/>
</dbReference>
<dbReference type="SUPFAM" id="SSF51161">
    <property type="entry name" value="Trimeric LpxA-like enzymes"/>
    <property type="match status" value="1"/>
</dbReference>
<evidence type="ECO:0000256" key="3">
    <source>
        <dbReference type="ARBA" id="ARBA00022737"/>
    </source>
</evidence>
<accession>A0A1G9PZS3</accession>
<evidence type="ECO:0000256" key="2">
    <source>
        <dbReference type="ARBA" id="ARBA00022679"/>
    </source>
</evidence>
<dbReference type="InterPro" id="IPR018357">
    <property type="entry name" value="Hexapep_transf_CS"/>
</dbReference>
<dbReference type="InterPro" id="IPR011004">
    <property type="entry name" value="Trimer_LpxA-like_sf"/>
</dbReference>
<organism evidence="5 6">
    <name type="scientific">Maricaulis salignorans</name>
    <dbReference type="NCBI Taxonomy" id="144026"/>
    <lineage>
        <taxon>Bacteria</taxon>
        <taxon>Pseudomonadati</taxon>
        <taxon>Pseudomonadota</taxon>
        <taxon>Alphaproteobacteria</taxon>
        <taxon>Maricaulales</taxon>
        <taxon>Maricaulaceae</taxon>
        <taxon>Maricaulis</taxon>
    </lineage>
</organism>
<dbReference type="CDD" id="cd04647">
    <property type="entry name" value="LbH_MAT_like"/>
    <property type="match status" value="1"/>
</dbReference>
<dbReference type="InterPro" id="IPR001451">
    <property type="entry name" value="Hexapep"/>
</dbReference>
<name>A0A1G9PZS3_9PROT</name>
<dbReference type="PANTHER" id="PTHR23416:SF23">
    <property type="entry name" value="ACETYLTRANSFERASE C18B11.09C-RELATED"/>
    <property type="match status" value="1"/>
</dbReference>
<dbReference type="EMBL" id="FNHG01000004">
    <property type="protein sequence ID" value="SDM04308.1"/>
    <property type="molecule type" value="Genomic_DNA"/>
</dbReference>
<proteinExistence type="inferred from homology"/>
<sequence>MRRDHRPYWMHHLWERYENAWTHHFLEPHFEALGSDPKIVRPWHVEVFGPNIVAGEKLHIIASAADPVRLTVWSPQDSQGQITLGDGVFMAGGTRLLAAGSIEIGDACLIARESVITDCDWHSLYDRVDPAPPSKPVKLGKNVWVGDGAFIGKGVTIGDHAVIGARAVITKDVEPYAVMAGNPARLVKRLDPELPMKTRLDLLGDLDGLEAFMENAYREALKNNSTTGWLSSKLWPRRGV</sequence>
<dbReference type="PANTHER" id="PTHR23416">
    <property type="entry name" value="SIALIC ACID SYNTHASE-RELATED"/>
    <property type="match status" value="1"/>
</dbReference>